<feature type="compositionally biased region" description="Basic residues" evidence="1">
    <location>
        <begin position="538"/>
        <end position="550"/>
    </location>
</feature>
<feature type="compositionally biased region" description="Polar residues" evidence="1">
    <location>
        <begin position="526"/>
        <end position="537"/>
    </location>
</feature>
<evidence type="ECO:0000256" key="1">
    <source>
        <dbReference type="SAM" id="MobiDB-lite"/>
    </source>
</evidence>
<dbReference type="Proteomes" id="UP001583193">
    <property type="component" value="Unassembled WGS sequence"/>
</dbReference>
<evidence type="ECO:0008006" key="4">
    <source>
        <dbReference type="Google" id="ProtNLM"/>
    </source>
</evidence>
<feature type="compositionally biased region" description="Polar residues" evidence="1">
    <location>
        <begin position="44"/>
        <end position="57"/>
    </location>
</feature>
<dbReference type="EMBL" id="JAVDPF010000001">
    <property type="protein sequence ID" value="KAL1886145.1"/>
    <property type="molecule type" value="Genomic_DNA"/>
</dbReference>
<feature type="region of interest" description="Disordered" evidence="1">
    <location>
        <begin position="496"/>
        <end position="550"/>
    </location>
</feature>
<protein>
    <recommendedName>
        <fullName evidence="4">Rrn9 domain-containing protein</fullName>
    </recommendedName>
</protein>
<evidence type="ECO:0000313" key="2">
    <source>
        <dbReference type="EMBL" id="KAL1886145.1"/>
    </source>
</evidence>
<evidence type="ECO:0000313" key="3">
    <source>
        <dbReference type="Proteomes" id="UP001583193"/>
    </source>
</evidence>
<feature type="compositionally biased region" description="Basic and acidic residues" evidence="1">
    <location>
        <begin position="329"/>
        <end position="339"/>
    </location>
</feature>
<feature type="region of interest" description="Disordered" evidence="1">
    <location>
        <begin position="1"/>
        <end position="57"/>
    </location>
</feature>
<feature type="compositionally biased region" description="Polar residues" evidence="1">
    <location>
        <begin position="1"/>
        <end position="16"/>
    </location>
</feature>
<proteinExistence type="predicted"/>
<organism evidence="2 3">
    <name type="scientific">Paecilomyces lecythidis</name>
    <dbReference type="NCBI Taxonomy" id="3004212"/>
    <lineage>
        <taxon>Eukaryota</taxon>
        <taxon>Fungi</taxon>
        <taxon>Dikarya</taxon>
        <taxon>Ascomycota</taxon>
        <taxon>Pezizomycotina</taxon>
        <taxon>Eurotiomycetes</taxon>
        <taxon>Eurotiomycetidae</taxon>
        <taxon>Eurotiales</taxon>
        <taxon>Thermoascaceae</taxon>
        <taxon>Paecilomyces</taxon>
    </lineage>
</organism>
<keyword evidence="3" id="KW-1185">Reference proteome</keyword>
<gene>
    <name evidence="2" type="ORF">Plec18167_000074</name>
</gene>
<comment type="caution">
    <text evidence="2">The sequence shown here is derived from an EMBL/GenBank/DDBJ whole genome shotgun (WGS) entry which is preliminary data.</text>
</comment>
<accession>A0ABR3YDS3</accession>
<sequence length="550" mass="61671">MRTTSLKSISPQVSPTSVPPHWNEQFASSASSTSSRSLGGRTLCMSQSQTPRQQTIQFAEDPFTRTNKRNINFSHPRPHRAINIGSAAPPPRWVLVEDTPAQQDPTIWEEKTRTRLQGQKSFGRQRAASAETEKLSGASARWDRELRKLRWQFEPGSPGARGELSETGWQEAAWRRLEEALRDPKTRQELREKINVGPMDNSIYCLEDPLPPMPPDPTFAGAQVRKPSVPESSASLSTTKESTYYYPDYDRPSLAVQPGSCAAGGGGPAGIARRALDQMRTAIAVWTNNNIPRRGSDAAPMISHSSTEERRSKEARRSPLSSRNYLTTDEERQIDITERDDLEDEQEPMGHRPADNIPRNDPQPTRFFDSNSRQGMTASSFPDGLPVVTYSDHRRQAAETLANLRAGGQQGHPTTGGKQIPDNADHAPQSVLELDQIKRHEKEKHFPKHPPFRRMKIWSGMWIPNDDIDEEEFAQLEQILPSSSRPFNRIKKITVTVSTTSASAEPKSTQRGAGDRKKRPRDVAPQNGQDDNSGSQTKRIRRNPTRSTRK</sequence>
<feature type="region of interest" description="Disordered" evidence="1">
    <location>
        <begin position="290"/>
        <end position="362"/>
    </location>
</feature>
<name>A0ABR3YDS3_9EURO</name>
<feature type="compositionally biased region" description="Basic and acidic residues" evidence="1">
    <location>
        <begin position="306"/>
        <end position="317"/>
    </location>
</feature>
<reference evidence="2 3" key="1">
    <citation type="journal article" date="2024" name="IMA Fungus">
        <title>IMA Genome - F19 : A genome assembly and annotation guide to empower mycologists, including annotated draft genome sequences of Ceratocystis pirilliformis, Diaporthe australafricana, Fusarium ophioides, Paecilomyces lecythidis, and Sporothrix stenoceras.</title>
        <authorList>
            <person name="Aylward J."/>
            <person name="Wilson A.M."/>
            <person name="Visagie C.M."/>
            <person name="Spraker J."/>
            <person name="Barnes I."/>
            <person name="Buitendag C."/>
            <person name="Ceriani C."/>
            <person name="Del Mar Angel L."/>
            <person name="du Plessis D."/>
            <person name="Fuchs T."/>
            <person name="Gasser K."/>
            <person name="Kramer D."/>
            <person name="Li W."/>
            <person name="Munsamy K."/>
            <person name="Piso A."/>
            <person name="Price J.L."/>
            <person name="Sonnekus B."/>
            <person name="Thomas C."/>
            <person name="van der Nest A."/>
            <person name="van Dijk A."/>
            <person name="van Heerden A."/>
            <person name="van Vuuren N."/>
            <person name="Yilmaz N."/>
            <person name="Duong T.A."/>
            <person name="van der Merwe N.A."/>
            <person name="Wingfield M.J."/>
            <person name="Wingfield B.D."/>
        </authorList>
    </citation>
    <scope>NUCLEOTIDE SEQUENCE [LARGE SCALE GENOMIC DNA]</scope>
    <source>
        <strain evidence="2 3">CMW 18167</strain>
    </source>
</reference>
<feature type="compositionally biased region" description="Low complexity" evidence="1">
    <location>
        <begin position="27"/>
        <end position="43"/>
    </location>
</feature>